<reference evidence="4" key="1">
    <citation type="journal article" date="2019" name="Int. J. Syst. Evol. Microbiol.">
        <title>The Global Catalogue of Microorganisms (GCM) 10K type strain sequencing project: providing services to taxonomists for standard genome sequencing and annotation.</title>
        <authorList>
            <consortium name="The Broad Institute Genomics Platform"/>
            <consortium name="The Broad Institute Genome Sequencing Center for Infectious Disease"/>
            <person name="Wu L."/>
            <person name="Ma J."/>
        </authorList>
    </citation>
    <scope>NUCLEOTIDE SEQUENCE [LARGE SCALE GENOMIC DNA]</scope>
    <source>
        <strain evidence="4">JCM 3325</strain>
    </source>
</reference>
<sequence length="341" mass="35504">MRAVLLTRFGGPQALELRDDVPDPEPAPGEVRVRVGAAALNNTDVWTREGAYGSNVDEGVQTGWRREPFAFPRIQGADVVGRIDKVGEGVAASRIGERVVADPMIYTGGEPELVNTDYLGSERDGGFAELVTVPATNAHVVDSALSDAELATFPTAYATAMRMLNRVRLVAGEEVLVTGASGGVGSALVQLAGVRGATVFAVAGEAKAERVQALGARAVIGRDVTDIAEALGRQVDVVADVVGGPAFGRLLSALRPLGRYVVAGAIAGPQVDADLRTVYLNQLEVIGSSFGSHDDFAAVIELVERGAIKPLLSAVYPLSELGAAQAEFTAKGFFGKIVVTP</sequence>
<dbReference type="RefSeq" id="WP_344588557.1">
    <property type="nucleotide sequence ID" value="NZ_BAAARW010000006.1"/>
</dbReference>
<gene>
    <name evidence="3" type="ORF">GCM10010191_21350</name>
</gene>
<evidence type="ECO:0000313" key="4">
    <source>
        <dbReference type="Proteomes" id="UP001501231"/>
    </source>
</evidence>
<dbReference type="InterPro" id="IPR020843">
    <property type="entry name" value="ER"/>
</dbReference>
<comment type="caution">
    <text evidence="3">The sequence shown here is derived from an EMBL/GenBank/DDBJ whole genome shotgun (WGS) entry which is preliminary data.</text>
</comment>
<keyword evidence="4" id="KW-1185">Reference proteome</keyword>
<dbReference type="SUPFAM" id="SSF50129">
    <property type="entry name" value="GroES-like"/>
    <property type="match status" value="1"/>
</dbReference>
<evidence type="ECO:0000259" key="2">
    <source>
        <dbReference type="SMART" id="SM00829"/>
    </source>
</evidence>
<dbReference type="PANTHER" id="PTHR44154:SF1">
    <property type="entry name" value="QUINONE OXIDOREDUCTASE"/>
    <property type="match status" value="1"/>
</dbReference>
<dbReference type="EMBL" id="BAAARW010000006">
    <property type="protein sequence ID" value="GAA2411716.1"/>
    <property type="molecule type" value="Genomic_DNA"/>
</dbReference>
<dbReference type="Proteomes" id="UP001501231">
    <property type="component" value="Unassembled WGS sequence"/>
</dbReference>
<dbReference type="SUPFAM" id="SSF51735">
    <property type="entry name" value="NAD(P)-binding Rossmann-fold domains"/>
    <property type="match status" value="1"/>
</dbReference>
<dbReference type="InterPro" id="IPR036291">
    <property type="entry name" value="NAD(P)-bd_dom_sf"/>
</dbReference>
<proteinExistence type="predicted"/>
<dbReference type="PANTHER" id="PTHR44154">
    <property type="entry name" value="QUINONE OXIDOREDUCTASE"/>
    <property type="match status" value="1"/>
</dbReference>
<name>A0ABP5VXH7_9ACTN</name>
<dbReference type="Pfam" id="PF00107">
    <property type="entry name" value="ADH_zinc_N"/>
    <property type="match status" value="1"/>
</dbReference>
<dbReference type="InterPro" id="IPR011032">
    <property type="entry name" value="GroES-like_sf"/>
</dbReference>
<dbReference type="InterPro" id="IPR013154">
    <property type="entry name" value="ADH-like_N"/>
</dbReference>
<dbReference type="InterPro" id="IPR051603">
    <property type="entry name" value="Zinc-ADH_QOR/CCCR"/>
</dbReference>
<dbReference type="Gene3D" id="3.90.180.10">
    <property type="entry name" value="Medium-chain alcohol dehydrogenases, catalytic domain"/>
    <property type="match status" value="1"/>
</dbReference>
<dbReference type="Gene3D" id="3.40.50.720">
    <property type="entry name" value="NAD(P)-binding Rossmann-like Domain"/>
    <property type="match status" value="1"/>
</dbReference>
<protein>
    <submittedName>
        <fullName evidence="3">Alcohol dehydrogenase family protein</fullName>
    </submittedName>
</protein>
<keyword evidence="1" id="KW-0521">NADP</keyword>
<accession>A0ABP5VXH7</accession>
<dbReference type="Pfam" id="PF08240">
    <property type="entry name" value="ADH_N"/>
    <property type="match status" value="1"/>
</dbReference>
<feature type="domain" description="Enoyl reductase (ER)" evidence="2">
    <location>
        <begin position="10"/>
        <end position="339"/>
    </location>
</feature>
<evidence type="ECO:0000313" key="3">
    <source>
        <dbReference type="EMBL" id="GAA2411716.1"/>
    </source>
</evidence>
<dbReference type="SMART" id="SM00829">
    <property type="entry name" value="PKS_ER"/>
    <property type="match status" value="1"/>
</dbReference>
<evidence type="ECO:0000256" key="1">
    <source>
        <dbReference type="ARBA" id="ARBA00022857"/>
    </source>
</evidence>
<dbReference type="InterPro" id="IPR013149">
    <property type="entry name" value="ADH-like_C"/>
</dbReference>
<organism evidence="3 4">
    <name type="scientific">Actinomadura vinacea</name>
    <dbReference type="NCBI Taxonomy" id="115336"/>
    <lineage>
        <taxon>Bacteria</taxon>
        <taxon>Bacillati</taxon>
        <taxon>Actinomycetota</taxon>
        <taxon>Actinomycetes</taxon>
        <taxon>Streptosporangiales</taxon>
        <taxon>Thermomonosporaceae</taxon>
        <taxon>Actinomadura</taxon>
    </lineage>
</organism>